<evidence type="ECO:0008006" key="3">
    <source>
        <dbReference type="Google" id="ProtNLM"/>
    </source>
</evidence>
<dbReference type="STRING" id="985895.E5A9Z9"/>
<evidence type="ECO:0000313" key="1">
    <source>
        <dbReference type="EMBL" id="CBY00490.1"/>
    </source>
</evidence>
<sequence length="948" mass="107223">MNQVPPFTISPVLRAAAELRIEEFERVKSSFIQRYRIDQKYNSRAELLEAISKLLKKIELNDPELQNDDHDFDIENLTRFVELARDDLSISKQKLLKIMDQVRNSLDKRLNRMDVASLHISLMRESMNMTNSSTPPVAASNHASSYDGFELVESEREDVIEQYKSDAYITIPVDTTAIEAFLCDMFEDPVDRQALTILRRDMESYAAELMADGLETDQDSLMWTIVDLLKNDLVDPNKKKVLEGYLQSPIALRELVATLNMKTYRQWNFRGSHDGLPIASRMNDDGQYCMVVDEDLIDMLFLHCTAMDWASKLKECLTRLVSHSTYFSSKLESPQEICKWEYYLGRHRRMKVKSRYTTCKICEPALVPPPPPPMPPMSSPRPPNIYGISELRPRPYDHAMLPPPPPPPPAGITILDMERQMIYKDKFFLSQLPTQEDGLPRLPCPKTVQAEMIKVLAAEARLRHAFDGSVHSLQLRISNLASSLPHQTVLCVLKFLGIPENFLFFFERVLAVPLRTTSRIPGQADKAVKRACGVAQGHRLGIFFSETVLSFLDLSVHRTAGGFLYRTQDQLNFVGTSRQTRLAGETMERFGSIMGLSLHPSQGSRGLAIGLLRLHNDTGLMQVDMRKVVGYAHRTKKKLDACTTVLDWIRTWNNTIGTYASHLFGPLADGLGHPHLDAVKTAYKRLCSILFDGGTLTTRVKHMLHSHIPAQPRTTATPDPADMLEAIMYMPQAHGGLGLKNPFITLQLGDKTMSDPRAAIQSYLDSESAYHEVAARQFAAMPAQLRQQKLEDVFNEHEECMAATLGNDGHVYAFPTLAELTARRESAVYPHLSFDGPLAYRHAAVKTPSLITLWRSLLNEPVHHIEDGARVSGYMAQCCDGERKTWRQLSGEDRWVLQMYSEECFEKYGTLNIWWADGVPTEVYKALRGQVWDQGEEEDSDDAVSDGG</sequence>
<gene>
    <name evidence="1" type="ORF">LEMA_P016200.1</name>
</gene>
<accession>E5A9Z9</accession>
<dbReference type="EMBL" id="FP929138">
    <property type="protein sequence ID" value="CBY00490.1"/>
    <property type="molecule type" value="Genomic_DNA"/>
</dbReference>
<evidence type="ECO:0000313" key="2">
    <source>
        <dbReference type="Proteomes" id="UP000002668"/>
    </source>
</evidence>
<protein>
    <recommendedName>
        <fullName evidence="3">Reverse transcriptase domain-containing protein</fullName>
    </recommendedName>
</protein>
<dbReference type="VEuPathDB" id="FungiDB:LEMA_P016200.1"/>
<dbReference type="eggNOG" id="ENOG502SK1W">
    <property type="taxonomic scope" value="Eukaryota"/>
</dbReference>
<reference evidence="2" key="1">
    <citation type="journal article" date="2011" name="Nat. Commun.">
        <title>Effector diversification within compartments of the Leptosphaeria maculans genome affected by Repeat-Induced Point mutations.</title>
        <authorList>
            <person name="Rouxel T."/>
            <person name="Grandaubert J."/>
            <person name="Hane J.K."/>
            <person name="Hoede C."/>
            <person name="van de Wouw A.P."/>
            <person name="Couloux A."/>
            <person name="Dominguez V."/>
            <person name="Anthouard V."/>
            <person name="Bally P."/>
            <person name="Bourras S."/>
            <person name="Cozijnsen A.J."/>
            <person name="Ciuffetti L.M."/>
            <person name="Degrave A."/>
            <person name="Dilmaghani A."/>
            <person name="Duret L."/>
            <person name="Fudal I."/>
            <person name="Goodwin S.B."/>
            <person name="Gout L."/>
            <person name="Glaser N."/>
            <person name="Linglin J."/>
            <person name="Kema G.H.J."/>
            <person name="Lapalu N."/>
            <person name="Lawrence C.B."/>
            <person name="May K."/>
            <person name="Meyer M."/>
            <person name="Ollivier B."/>
            <person name="Poulain J."/>
            <person name="Schoch C.L."/>
            <person name="Simon A."/>
            <person name="Spatafora J.W."/>
            <person name="Stachowiak A."/>
            <person name="Turgeon B.G."/>
            <person name="Tyler B.M."/>
            <person name="Vincent D."/>
            <person name="Weissenbach J."/>
            <person name="Amselem J."/>
            <person name="Quesneville H."/>
            <person name="Oliver R.P."/>
            <person name="Wincker P."/>
            <person name="Balesdent M.-H."/>
            <person name="Howlett B.J."/>
        </authorList>
    </citation>
    <scope>NUCLEOTIDE SEQUENCE [LARGE SCALE GENOMIC DNA]</scope>
    <source>
        <strain evidence="2">JN3 / isolate v23.1.3 / race Av1-4-5-6-7-8</strain>
    </source>
</reference>
<proteinExistence type="predicted"/>
<dbReference type="OMA" id="WNNTIGT"/>
<organism evidence="2">
    <name type="scientific">Leptosphaeria maculans (strain JN3 / isolate v23.1.3 / race Av1-4-5-6-7-8)</name>
    <name type="common">Blackleg fungus</name>
    <name type="synonym">Phoma lingam</name>
    <dbReference type="NCBI Taxonomy" id="985895"/>
    <lineage>
        <taxon>Eukaryota</taxon>
        <taxon>Fungi</taxon>
        <taxon>Dikarya</taxon>
        <taxon>Ascomycota</taxon>
        <taxon>Pezizomycotina</taxon>
        <taxon>Dothideomycetes</taxon>
        <taxon>Pleosporomycetidae</taxon>
        <taxon>Pleosporales</taxon>
        <taxon>Pleosporineae</taxon>
        <taxon>Leptosphaeriaceae</taxon>
        <taxon>Plenodomus</taxon>
        <taxon>Plenodomus lingam/Leptosphaeria maculans species complex</taxon>
    </lineage>
</organism>
<dbReference type="OrthoDB" id="74545at2759"/>
<dbReference type="Proteomes" id="UP000002668">
    <property type="component" value="Genome"/>
</dbReference>
<dbReference type="InParanoid" id="E5A9Z9"/>
<name>E5A9Z9_LEPMJ</name>
<dbReference type="GeneID" id="13292042"/>
<dbReference type="HOGENOM" id="CLU_310364_0_0_1"/>
<dbReference type="AlphaFoldDB" id="E5A9Z9"/>
<dbReference type="PANTHER" id="PTHR37015">
    <property type="entry name" value="REVERSE TRANSCRIPTASE DOMAIN-CONTAINING PROTEIN"/>
    <property type="match status" value="1"/>
</dbReference>
<dbReference type="PANTHER" id="PTHR37015:SF2">
    <property type="entry name" value="REVERSE TRANSCRIPTASE DOMAIN-CONTAINING PROTEIN"/>
    <property type="match status" value="1"/>
</dbReference>
<keyword evidence="2" id="KW-1185">Reference proteome</keyword>